<dbReference type="PANTHER" id="PTHR36460:SF1">
    <property type="entry name" value="UPF0132 DOMAIN PROTEIN (AFU_ORTHOLOGUE AFUA_3G10255)"/>
    <property type="match status" value="1"/>
</dbReference>
<keyword evidence="3 5" id="KW-1133">Transmembrane helix</keyword>
<reference evidence="6 7" key="1">
    <citation type="submission" date="2015-05" db="EMBL/GenBank/DDBJ databases">
        <title>Comparison of genome.</title>
        <authorList>
            <person name="Zheng Z."/>
            <person name="Sun M."/>
        </authorList>
    </citation>
    <scope>NUCLEOTIDE SEQUENCE [LARGE SCALE GENOMIC DNA]</scope>
    <source>
        <strain evidence="6 7">G25-74</strain>
    </source>
</reference>
<name>A0A177ZU64_9BACI</name>
<evidence type="ECO:0000256" key="1">
    <source>
        <dbReference type="ARBA" id="ARBA00004141"/>
    </source>
</evidence>
<evidence type="ECO:0000256" key="3">
    <source>
        <dbReference type="ARBA" id="ARBA00022989"/>
    </source>
</evidence>
<dbReference type="PANTHER" id="PTHR36460">
    <property type="entry name" value="UPF0132 DOMAIN PROTEIN (AFU_ORTHOLOGUE AFUA_3G10255)"/>
    <property type="match status" value="1"/>
</dbReference>
<sequence>MAALISYIGGFVTGIIFFFLEKDNKFIRFHAIQSIILTVAWLIVKYVLGYIPFIGWLLVLLVNGLVLALWIVCMVKAYQKQTFKIPVIGDLADQYK</sequence>
<dbReference type="STRING" id="217031.ABB05_10585"/>
<dbReference type="InterPro" id="IPR019109">
    <property type="entry name" value="MamF_MmsF"/>
</dbReference>
<keyword evidence="2 5" id="KW-0812">Transmembrane</keyword>
<evidence type="ECO:0000256" key="5">
    <source>
        <dbReference type="SAM" id="Phobius"/>
    </source>
</evidence>
<gene>
    <name evidence="6" type="ORF">ABB05_10585</name>
</gene>
<evidence type="ECO:0000313" key="7">
    <source>
        <dbReference type="Proteomes" id="UP000077881"/>
    </source>
</evidence>
<comment type="caution">
    <text evidence="6">The sequence shown here is derived from an EMBL/GenBank/DDBJ whole genome shotgun (WGS) entry which is preliminary data.</text>
</comment>
<keyword evidence="4 5" id="KW-0472">Membrane</keyword>
<organism evidence="6 7">
    <name type="scientific">Lederbergia galactosidilytica</name>
    <dbReference type="NCBI Taxonomy" id="217031"/>
    <lineage>
        <taxon>Bacteria</taxon>
        <taxon>Bacillati</taxon>
        <taxon>Bacillota</taxon>
        <taxon>Bacilli</taxon>
        <taxon>Bacillales</taxon>
        <taxon>Bacillaceae</taxon>
        <taxon>Lederbergia</taxon>
    </lineage>
</organism>
<dbReference type="EMBL" id="LDJR01000045">
    <property type="protein sequence ID" value="OAK71436.1"/>
    <property type="molecule type" value="Genomic_DNA"/>
</dbReference>
<feature type="transmembrane region" description="Helical" evidence="5">
    <location>
        <begin position="54"/>
        <end position="75"/>
    </location>
</feature>
<dbReference type="PATRIC" id="fig|217031.6.peg.2252"/>
<evidence type="ECO:0000256" key="2">
    <source>
        <dbReference type="ARBA" id="ARBA00022692"/>
    </source>
</evidence>
<keyword evidence="7" id="KW-1185">Reference proteome</keyword>
<evidence type="ECO:0000313" key="6">
    <source>
        <dbReference type="EMBL" id="OAK71436.1"/>
    </source>
</evidence>
<dbReference type="Pfam" id="PF09685">
    <property type="entry name" value="MamF_MmsF"/>
    <property type="match status" value="1"/>
</dbReference>
<protein>
    <recommendedName>
        <fullName evidence="8">DUF4870 domain-containing protein</fullName>
    </recommendedName>
</protein>
<evidence type="ECO:0008006" key="8">
    <source>
        <dbReference type="Google" id="ProtNLM"/>
    </source>
</evidence>
<dbReference type="Proteomes" id="UP000077881">
    <property type="component" value="Unassembled WGS sequence"/>
</dbReference>
<comment type="subcellular location">
    <subcellularLocation>
        <location evidence="1">Membrane</location>
        <topology evidence="1">Multi-pass membrane protein</topology>
    </subcellularLocation>
</comment>
<dbReference type="GO" id="GO:0016020">
    <property type="term" value="C:membrane"/>
    <property type="evidence" value="ECO:0007669"/>
    <property type="project" value="UniProtKB-SubCell"/>
</dbReference>
<proteinExistence type="predicted"/>
<evidence type="ECO:0000256" key="4">
    <source>
        <dbReference type="ARBA" id="ARBA00023136"/>
    </source>
</evidence>
<feature type="transmembrane region" description="Helical" evidence="5">
    <location>
        <begin position="29"/>
        <end position="48"/>
    </location>
</feature>
<accession>A0A177ZU64</accession>
<feature type="transmembrane region" description="Helical" evidence="5">
    <location>
        <begin position="6"/>
        <end position="22"/>
    </location>
</feature>
<dbReference type="AlphaFoldDB" id="A0A177ZU64"/>